<gene>
    <name evidence="2" type="ORF">AQUCO_02100208v1</name>
</gene>
<dbReference type="Proteomes" id="UP000230069">
    <property type="component" value="Unassembled WGS sequence"/>
</dbReference>
<sequence>MASTKQQSWWNQSNNSRLQSSARDPIVIPDNVEPGFEPPFRHESLWMKTDQSKHRSKELVRTDGKLSIDNKLKEKECLPNLQLSLTNNFEMENNEKARESTNDINTALSLSLFPSSTRRPQETQPTTEQLKDTSQCKTWMLQAASCCKAT</sequence>
<dbReference type="InParanoid" id="A0A2G5DF87"/>
<keyword evidence="3" id="KW-1185">Reference proteome</keyword>
<feature type="compositionally biased region" description="Polar residues" evidence="1">
    <location>
        <begin position="1"/>
        <end position="22"/>
    </location>
</feature>
<proteinExistence type="predicted"/>
<dbReference type="EMBL" id="KZ305038">
    <property type="protein sequence ID" value="PIA42181.1"/>
    <property type="molecule type" value="Genomic_DNA"/>
</dbReference>
<feature type="compositionally biased region" description="Basic and acidic residues" evidence="1">
    <location>
        <begin position="39"/>
        <end position="58"/>
    </location>
</feature>
<evidence type="ECO:0000313" key="3">
    <source>
        <dbReference type="Proteomes" id="UP000230069"/>
    </source>
</evidence>
<evidence type="ECO:0000256" key="1">
    <source>
        <dbReference type="SAM" id="MobiDB-lite"/>
    </source>
</evidence>
<name>A0A2G5DF87_AQUCA</name>
<evidence type="ECO:0000313" key="2">
    <source>
        <dbReference type="EMBL" id="PIA42181.1"/>
    </source>
</evidence>
<protein>
    <submittedName>
        <fullName evidence="2">Uncharacterized protein</fullName>
    </submittedName>
</protein>
<organism evidence="2 3">
    <name type="scientific">Aquilegia coerulea</name>
    <name type="common">Rocky mountain columbine</name>
    <dbReference type="NCBI Taxonomy" id="218851"/>
    <lineage>
        <taxon>Eukaryota</taxon>
        <taxon>Viridiplantae</taxon>
        <taxon>Streptophyta</taxon>
        <taxon>Embryophyta</taxon>
        <taxon>Tracheophyta</taxon>
        <taxon>Spermatophyta</taxon>
        <taxon>Magnoliopsida</taxon>
        <taxon>Ranunculales</taxon>
        <taxon>Ranunculaceae</taxon>
        <taxon>Thalictroideae</taxon>
        <taxon>Aquilegia</taxon>
    </lineage>
</organism>
<accession>A0A2G5DF87</accession>
<reference evidence="2 3" key="1">
    <citation type="submission" date="2017-09" db="EMBL/GenBank/DDBJ databases">
        <title>WGS assembly of Aquilegia coerulea Goldsmith.</title>
        <authorList>
            <person name="Hodges S."/>
            <person name="Kramer E."/>
            <person name="Nordborg M."/>
            <person name="Tomkins J."/>
            <person name="Borevitz J."/>
            <person name="Derieg N."/>
            <person name="Yan J."/>
            <person name="Mihaltcheva S."/>
            <person name="Hayes R.D."/>
            <person name="Rokhsar D."/>
        </authorList>
    </citation>
    <scope>NUCLEOTIDE SEQUENCE [LARGE SCALE GENOMIC DNA]</scope>
    <source>
        <strain evidence="3">cv. Goldsmith</strain>
    </source>
</reference>
<feature type="region of interest" description="Disordered" evidence="1">
    <location>
        <begin position="1"/>
        <end position="58"/>
    </location>
</feature>
<dbReference type="AlphaFoldDB" id="A0A2G5DF87"/>